<feature type="region of interest" description="Disordered" evidence="1">
    <location>
        <begin position="1"/>
        <end position="20"/>
    </location>
</feature>
<proteinExistence type="predicted"/>
<keyword evidence="4" id="KW-1185">Reference proteome</keyword>
<evidence type="ECO:0000313" key="3">
    <source>
        <dbReference type="EMBL" id="KAA1094901.1"/>
    </source>
</evidence>
<reference evidence="4 5" key="1">
    <citation type="submission" date="2019-05" db="EMBL/GenBank/DDBJ databases">
        <title>Emergence of the Ug99 lineage of the wheat stem rust pathogen through somatic hybridization.</title>
        <authorList>
            <person name="Li F."/>
            <person name="Upadhyaya N.M."/>
            <person name="Sperschneider J."/>
            <person name="Matny O."/>
            <person name="Nguyen-Phuc H."/>
            <person name="Mago R."/>
            <person name="Raley C."/>
            <person name="Miller M.E."/>
            <person name="Silverstein K.A.T."/>
            <person name="Henningsen E."/>
            <person name="Hirsch C.D."/>
            <person name="Visser B."/>
            <person name="Pretorius Z.A."/>
            <person name="Steffenson B.J."/>
            <person name="Schwessinger B."/>
            <person name="Dodds P.N."/>
            <person name="Figueroa M."/>
        </authorList>
    </citation>
    <scope>NUCLEOTIDE SEQUENCE [LARGE SCALE GENOMIC DNA]</scope>
    <source>
        <strain evidence="3">21-0</strain>
        <strain evidence="2 5">Ug99</strain>
    </source>
</reference>
<evidence type="ECO:0000313" key="4">
    <source>
        <dbReference type="Proteomes" id="UP000324748"/>
    </source>
</evidence>
<evidence type="ECO:0000313" key="2">
    <source>
        <dbReference type="EMBL" id="KAA1084925.1"/>
    </source>
</evidence>
<sequence length="119" mass="12711">MITTVISSSPPSTPVQSPFLPSHSTGFLTMAPSYTPPLSSPLAHSGPRPANPTLFGATGCTPKQCILINLSDARQAPYLTRSASHQYRFTSKGMKLFAVKGTNFHIEVVYAEVGDDDSN</sequence>
<evidence type="ECO:0000256" key="1">
    <source>
        <dbReference type="SAM" id="MobiDB-lite"/>
    </source>
</evidence>
<feature type="compositionally biased region" description="Low complexity" evidence="1">
    <location>
        <begin position="1"/>
        <end position="18"/>
    </location>
</feature>
<dbReference type="Proteomes" id="UP000324748">
    <property type="component" value="Unassembled WGS sequence"/>
</dbReference>
<dbReference type="EMBL" id="VDEP01000424">
    <property type="protein sequence ID" value="KAA1084925.1"/>
    <property type="molecule type" value="Genomic_DNA"/>
</dbReference>
<dbReference type="Proteomes" id="UP000325313">
    <property type="component" value="Unassembled WGS sequence"/>
</dbReference>
<evidence type="ECO:0000313" key="5">
    <source>
        <dbReference type="Proteomes" id="UP000325313"/>
    </source>
</evidence>
<organism evidence="2 5">
    <name type="scientific">Puccinia graminis f. sp. tritici</name>
    <dbReference type="NCBI Taxonomy" id="56615"/>
    <lineage>
        <taxon>Eukaryota</taxon>
        <taxon>Fungi</taxon>
        <taxon>Dikarya</taxon>
        <taxon>Basidiomycota</taxon>
        <taxon>Pucciniomycotina</taxon>
        <taxon>Pucciniomycetes</taxon>
        <taxon>Pucciniales</taxon>
        <taxon>Pucciniaceae</taxon>
        <taxon>Puccinia</taxon>
    </lineage>
</organism>
<protein>
    <submittedName>
        <fullName evidence="2">Uncharacterized protein</fullName>
    </submittedName>
</protein>
<gene>
    <name evidence="3" type="ORF">PGT21_032392</name>
    <name evidence="2" type="ORF">PGTUg99_003693</name>
</gene>
<dbReference type="EMBL" id="VSWC01000079">
    <property type="protein sequence ID" value="KAA1094901.1"/>
    <property type="molecule type" value="Genomic_DNA"/>
</dbReference>
<dbReference type="AlphaFoldDB" id="A0A5B0N6N4"/>
<accession>A0A5B0N6N4</accession>
<comment type="caution">
    <text evidence="2">The sequence shown here is derived from an EMBL/GenBank/DDBJ whole genome shotgun (WGS) entry which is preliminary data.</text>
</comment>
<name>A0A5B0N6N4_PUCGR</name>